<keyword evidence="10" id="KW-0282">Flagellum</keyword>
<evidence type="ECO:0000256" key="3">
    <source>
        <dbReference type="ARBA" id="ARBA00022475"/>
    </source>
</evidence>
<organism evidence="10 11">
    <name type="scientific">Oceanospirillum sediminis</name>
    <dbReference type="NCBI Taxonomy" id="2760088"/>
    <lineage>
        <taxon>Bacteria</taxon>
        <taxon>Pseudomonadati</taxon>
        <taxon>Pseudomonadota</taxon>
        <taxon>Gammaproteobacteria</taxon>
        <taxon>Oceanospirillales</taxon>
        <taxon>Oceanospirillaceae</taxon>
        <taxon>Oceanospirillum</taxon>
    </lineage>
</organism>
<evidence type="ECO:0000256" key="8">
    <source>
        <dbReference type="SAM" id="Phobius"/>
    </source>
</evidence>
<keyword evidence="3" id="KW-1003">Cell membrane</keyword>
<evidence type="ECO:0000256" key="5">
    <source>
        <dbReference type="ARBA" id="ARBA00022989"/>
    </source>
</evidence>
<dbReference type="RefSeq" id="WP_182808436.1">
    <property type="nucleotide sequence ID" value="NZ_JACJFM010000008.1"/>
</dbReference>
<evidence type="ECO:0000256" key="7">
    <source>
        <dbReference type="PROSITE-ProRule" id="PRU00473"/>
    </source>
</evidence>
<dbReference type="PANTHER" id="PTHR30329">
    <property type="entry name" value="STATOR ELEMENT OF FLAGELLAR MOTOR COMPLEX"/>
    <property type="match status" value="1"/>
</dbReference>
<dbReference type="InterPro" id="IPR006665">
    <property type="entry name" value="OmpA-like"/>
</dbReference>
<dbReference type="InterPro" id="IPR025713">
    <property type="entry name" value="MotB-like_N_dom"/>
</dbReference>
<comment type="subcellular location">
    <subcellularLocation>
        <location evidence="1">Cell membrane</location>
        <topology evidence="1">Single-pass membrane protein</topology>
    </subcellularLocation>
</comment>
<accession>A0A839IR12</accession>
<dbReference type="CDD" id="cd07185">
    <property type="entry name" value="OmpA_C-like"/>
    <property type="match status" value="1"/>
</dbReference>
<protein>
    <submittedName>
        <fullName evidence="10">Flagellar motor protein MotB</fullName>
    </submittedName>
</protein>
<dbReference type="PROSITE" id="PS51123">
    <property type="entry name" value="OMPA_2"/>
    <property type="match status" value="1"/>
</dbReference>
<evidence type="ECO:0000259" key="9">
    <source>
        <dbReference type="PROSITE" id="PS51123"/>
    </source>
</evidence>
<evidence type="ECO:0000256" key="2">
    <source>
        <dbReference type="ARBA" id="ARBA00008914"/>
    </source>
</evidence>
<reference evidence="10 11" key="1">
    <citation type="submission" date="2020-08" db="EMBL/GenBank/DDBJ databases">
        <title>Oceanospirillum sp. nov. isolated from marine sediment.</title>
        <authorList>
            <person name="Ji X."/>
        </authorList>
    </citation>
    <scope>NUCLEOTIDE SEQUENCE [LARGE SCALE GENOMIC DNA]</scope>
    <source>
        <strain evidence="10 11">D5</strain>
    </source>
</reference>
<keyword evidence="10" id="KW-0969">Cilium</keyword>
<sequence>MSEEDEECECPAGIPAWVMTFADLMSLLMCFFVLLLSFSEMDVIKFKRLAGELRNAYGVQKQVRAEDIPMGTSVIMQNYTPGKPEPNPLEIIQQKTTETEPNLRTESVQTVTEKESQTEADAEAIARILKEEIEEGKIQVESRRRNIIIRVEEKGSFSPGSAVLSEQFEQIMDKIRQALAATPGKITIEGHTDDIPINTDRFRSNWDLSSARAASVAYELELDQLVTPDRMKVIGYADTKPLVPNDNRENRSKNRRVEIIVDQGFSEDTGTVSYLNEEKDKAEAEGNEVNVEIEERLFELKPDEVF</sequence>
<name>A0A839IR12_9GAMM</name>
<dbReference type="AlphaFoldDB" id="A0A839IR12"/>
<dbReference type="InterPro" id="IPR050330">
    <property type="entry name" value="Bact_OuterMem_StrucFunc"/>
</dbReference>
<dbReference type="EMBL" id="JACJFM010000008">
    <property type="protein sequence ID" value="MBB1486656.1"/>
    <property type="molecule type" value="Genomic_DNA"/>
</dbReference>
<feature type="transmembrane region" description="Helical" evidence="8">
    <location>
        <begin position="16"/>
        <end position="38"/>
    </location>
</feature>
<evidence type="ECO:0000256" key="6">
    <source>
        <dbReference type="ARBA" id="ARBA00023136"/>
    </source>
</evidence>
<feature type="domain" description="OmpA-like" evidence="9">
    <location>
        <begin position="144"/>
        <end position="265"/>
    </location>
</feature>
<keyword evidence="10" id="KW-0966">Cell projection</keyword>
<dbReference type="InterPro" id="IPR036737">
    <property type="entry name" value="OmpA-like_sf"/>
</dbReference>
<dbReference type="Gene3D" id="3.30.1330.60">
    <property type="entry name" value="OmpA-like domain"/>
    <property type="match status" value="1"/>
</dbReference>
<comment type="caution">
    <text evidence="10">The sequence shown here is derived from an EMBL/GenBank/DDBJ whole genome shotgun (WGS) entry which is preliminary data.</text>
</comment>
<gene>
    <name evidence="10" type="ORF">H4O21_08535</name>
</gene>
<dbReference type="Pfam" id="PF13677">
    <property type="entry name" value="MotB_plug"/>
    <property type="match status" value="1"/>
</dbReference>
<proteinExistence type="inferred from homology"/>
<evidence type="ECO:0000256" key="4">
    <source>
        <dbReference type="ARBA" id="ARBA00022692"/>
    </source>
</evidence>
<keyword evidence="4 8" id="KW-0812">Transmembrane</keyword>
<dbReference type="GO" id="GO:0005886">
    <property type="term" value="C:plasma membrane"/>
    <property type="evidence" value="ECO:0007669"/>
    <property type="project" value="UniProtKB-SubCell"/>
</dbReference>
<dbReference type="SUPFAM" id="SSF103088">
    <property type="entry name" value="OmpA-like"/>
    <property type="match status" value="1"/>
</dbReference>
<dbReference type="Proteomes" id="UP000565262">
    <property type="component" value="Unassembled WGS sequence"/>
</dbReference>
<dbReference type="PANTHER" id="PTHR30329:SF21">
    <property type="entry name" value="LIPOPROTEIN YIAD-RELATED"/>
    <property type="match status" value="1"/>
</dbReference>
<dbReference type="Pfam" id="PF00691">
    <property type="entry name" value="OmpA"/>
    <property type="match status" value="1"/>
</dbReference>
<keyword evidence="11" id="KW-1185">Reference proteome</keyword>
<keyword evidence="5 8" id="KW-1133">Transmembrane helix</keyword>
<evidence type="ECO:0000256" key="1">
    <source>
        <dbReference type="ARBA" id="ARBA00004162"/>
    </source>
</evidence>
<evidence type="ECO:0000313" key="10">
    <source>
        <dbReference type="EMBL" id="MBB1486656.1"/>
    </source>
</evidence>
<dbReference type="NCBIfam" id="NF006508">
    <property type="entry name" value="PRK08944.1"/>
    <property type="match status" value="1"/>
</dbReference>
<keyword evidence="6 7" id="KW-0472">Membrane</keyword>
<comment type="similarity">
    <text evidence="2">Belongs to the MotB family.</text>
</comment>
<evidence type="ECO:0000313" key="11">
    <source>
        <dbReference type="Proteomes" id="UP000565262"/>
    </source>
</evidence>